<protein>
    <submittedName>
        <fullName evidence="6">Threonine/homoserine/homoserine lactone efflux protein</fullName>
    </submittedName>
</protein>
<dbReference type="RefSeq" id="WP_109651774.1">
    <property type="nucleotide sequence ID" value="NZ_CP134720.1"/>
</dbReference>
<organism evidence="6 7">
    <name type="scientific">Enterobacter agglomerans</name>
    <name type="common">Erwinia herbicola</name>
    <name type="synonym">Pantoea agglomerans</name>
    <dbReference type="NCBI Taxonomy" id="549"/>
    <lineage>
        <taxon>Bacteria</taxon>
        <taxon>Pseudomonadati</taxon>
        <taxon>Pseudomonadota</taxon>
        <taxon>Gammaproteobacteria</taxon>
        <taxon>Enterobacterales</taxon>
        <taxon>Erwiniaceae</taxon>
        <taxon>Pantoea</taxon>
        <taxon>Pantoea agglomerans group</taxon>
    </lineage>
</organism>
<sequence length="124" mass="13735">MPLVLWALAGLHSLLVLVPWLYLSLKIAGGAHALLSGMLTQLSNPNTAIVFGSIFAATLGSHISPVLYVVLPLMAFCIDTLWYARVACLLSADRPRRIYISYKRWLDRIGGGVMWLPGIRLFIR</sequence>
<keyword evidence="4" id="KW-1133">Transmembrane helix</keyword>
<accession>A0ABD6XVV6</accession>
<keyword evidence="3" id="KW-0812">Transmembrane</keyword>
<evidence type="ECO:0000313" key="6">
    <source>
        <dbReference type="EMBL" id="PWJ82209.1"/>
    </source>
</evidence>
<gene>
    <name evidence="6" type="ORF">C7430_102537</name>
</gene>
<evidence type="ECO:0000256" key="5">
    <source>
        <dbReference type="ARBA" id="ARBA00023136"/>
    </source>
</evidence>
<keyword evidence="2" id="KW-1003">Cell membrane</keyword>
<evidence type="ECO:0000256" key="1">
    <source>
        <dbReference type="ARBA" id="ARBA00004651"/>
    </source>
</evidence>
<dbReference type="EMBL" id="QGHE01000002">
    <property type="protein sequence ID" value="PWJ82209.1"/>
    <property type="molecule type" value="Genomic_DNA"/>
</dbReference>
<evidence type="ECO:0000256" key="3">
    <source>
        <dbReference type="ARBA" id="ARBA00022692"/>
    </source>
</evidence>
<comment type="subcellular location">
    <subcellularLocation>
        <location evidence="1">Cell membrane</location>
        <topology evidence="1">Multi-pass membrane protein</topology>
    </subcellularLocation>
</comment>
<dbReference type="Proteomes" id="UP000245996">
    <property type="component" value="Unassembled WGS sequence"/>
</dbReference>
<proteinExistence type="predicted"/>
<evidence type="ECO:0000256" key="4">
    <source>
        <dbReference type="ARBA" id="ARBA00022989"/>
    </source>
</evidence>
<dbReference type="Pfam" id="PF01810">
    <property type="entry name" value="LysE"/>
    <property type="match status" value="1"/>
</dbReference>
<keyword evidence="5" id="KW-0472">Membrane</keyword>
<evidence type="ECO:0000256" key="2">
    <source>
        <dbReference type="ARBA" id="ARBA00022475"/>
    </source>
</evidence>
<name>A0ABD6XVV6_ENTAG</name>
<dbReference type="InterPro" id="IPR001123">
    <property type="entry name" value="LeuE-type"/>
</dbReference>
<reference evidence="6 7" key="1">
    <citation type="submission" date="2018-05" db="EMBL/GenBank/DDBJ databases">
        <title>Genomic Encyclopedia of Type Strains, Phase IV (KMG-V): Genome sequencing to study the core and pangenomes of soil and plant-associated prokaryotes.</title>
        <authorList>
            <person name="Whitman W."/>
        </authorList>
    </citation>
    <scope>NUCLEOTIDE SEQUENCE [LARGE SCALE GENOMIC DNA]</scope>
    <source>
        <strain evidence="6 7">PNG 92-11</strain>
    </source>
</reference>
<dbReference type="AlphaFoldDB" id="A0ABD6XVV6"/>
<comment type="caution">
    <text evidence="6">The sequence shown here is derived from an EMBL/GenBank/DDBJ whole genome shotgun (WGS) entry which is preliminary data.</text>
</comment>
<dbReference type="GO" id="GO:0005886">
    <property type="term" value="C:plasma membrane"/>
    <property type="evidence" value="ECO:0007669"/>
    <property type="project" value="UniProtKB-SubCell"/>
</dbReference>
<evidence type="ECO:0000313" key="7">
    <source>
        <dbReference type="Proteomes" id="UP000245996"/>
    </source>
</evidence>